<name>A0A7Y0QH91_CELFI</name>
<dbReference type="RefSeq" id="WP_169324012.1">
    <property type="nucleotide sequence ID" value="NZ_JABCJJ010000005.1"/>
</dbReference>
<dbReference type="PANTHER" id="PTHR43481:SF4">
    <property type="entry name" value="GLYCEROL-1-PHOSPHATE PHOSPHOHYDROLASE 1-RELATED"/>
    <property type="match status" value="1"/>
</dbReference>
<organism evidence="1 2">
    <name type="scientific">Cellulomonas fimi</name>
    <dbReference type="NCBI Taxonomy" id="1708"/>
    <lineage>
        <taxon>Bacteria</taxon>
        <taxon>Bacillati</taxon>
        <taxon>Actinomycetota</taxon>
        <taxon>Actinomycetes</taxon>
        <taxon>Micrococcales</taxon>
        <taxon>Cellulomonadaceae</taxon>
        <taxon>Cellulomonas</taxon>
    </lineage>
</organism>
<protein>
    <submittedName>
        <fullName evidence="1">HAD family phosphatase</fullName>
    </submittedName>
</protein>
<dbReference type="NCBIfam" id="TIGR01509">
    <property type="entry name" value="HAD-SF-IA-v3"/>
    <property type="match status" value="1"/>
</dbReference>
<dbReference type="Gene3D" id="3.40.50.1000">
    <property type="entry name" value="HAD superfamily/HAD-like"/>
    <property type="match status" value="1"/>
</dbReference>
<sequence>MRATDAPTAAARVARPGGGLLLDLDGTLVDSEPLHRRAFAVYFASRGWDVPDDVVREFSGRRAHEVFPVLDGPWRGEDPHALTRGVLDALGHGHEPPVPVRGAADLLAACDEVGLPVAVVTSAGRAWTARVVDMLGARLERIELVTAEDCTHGKPDPEPYRRGAERLGLAPGDLVAAEDAPAGIASALGAGIGWVLGMTTSHPAERLVTAGAHETAVDLEGIAEAVRSRRPGG</sequence>
<proteinExistence type="predicted"/>
<dbReference type="SFLD" id="SFLDG01129">
    <property type="entry name" value="C1.5:_HAD__Beta-PGM__Phosphata"/>
    <property type="match status" value="1"/>
</dbReference>
<dbReference type="PANTHER" id="PTHR43481">
    <property type="entry name" value="FRUCTOSE-1-PHOSPHATE PHOSPHATASE"/>
    <property type="match status" value="1"/>
</dbReference>
<evidence type="ECO:0000313" key="2">
    <source>
        <dbReference type="Proteomes" id="UP000562124"/>
    </source>
</evidence>
<gene>
    <name evidence="1" type="ORF">HIR71_05325</name>
</gene>
<dbReference type="InterPro" id="IPR023198">
    <property type="entry name" value="PGP-like_dom2"/>
</dbReference>
<dbReference type="SFLD" id="SFLDS00003">
    <property type="entry name" value="Haloacid_Dehalogenase"/>
    <property type="match status" value="1"/>
</dbReference>
<dbReference type="AlphaFoldDB" id="A0A7Y0QH91"/>
<dbReference type="SUPFAM" id="SSF56784">
    <property type="entry name" value="HAD-like"/>
    <property type="match status" value="1"/>
</dbReference>
<evidence type="ECO:0000313" key="1">
    <source>
        <dbReference type="EMBL" id="NMR19649.1"/>
    </source>
</evidence>
<keyword evidence="2" id="KW-1185">Reference proteome</keyword>
<reference evidence="1 2" key="1">
    <citation type="submission" date="2020-04" db="EMBL/GenBank/DDBJ databases">
        <title>Sequencing and Assembly of C. fimi.</title>
        <authorList>
            <person name="Ramsey A.R."/>
        </authorList>
    </citation>
    <scope>NUCLEOTIDE SEQUENCE [LARGE SCALE GENOMIC DNA]</scope>
    <source>
        <strain evidence="1 2">SB</strain>
    </source>
</reference>
<dbReference type="Gene3D" id="1.10.150.240">
    <property type="entry name" value="Putative phosphatase, domain 2"/>
    <property type="match status" value="1"/>
</dbReference>
<dbReference type="GO" id="GO:0050308">
    <property type="term" value="F:sugar-phosphatase activity"/>
    <property type="evidence" value="ECO:0007669"/>
    <property type="project" value="TreeGrafter"/>
</dbReference>
<accession>A0A7Y0QH91</accession>
<dbReference type="InterPro" id="IPR051806">
    <property type="entry name" value="HAD-like_SPP"/>
</dbReference>
<dbReference type="EMBL" id="JABCJJ010000005">
    <property type="protein sequence ID" value="NMR19649.1"/>
    <property type="molecule type" value="Genomic_DNA"/>
</dbReference>
<dbReference type="Proteomes" id="UP000562124">
    <property type="component" value="Unassembled WGS sequence"/>
</dbReference>
<dbReference type="InterPro" id="IPR023214">
    <property type="entry name" value="HAD_sf"/>
</dbReference>
<dbReference type="Pfam" id="PF00702">
    <property type="entry name" value="Hydrolase"/>
    <property type="match status" value="1"/>
</dbReference>
<comment type="caution">
    <text evidence="1">The sequence shown here is derived from an EMBL/GenBank/DDBJ whole genome shotgun (WGS) entry which is preliminary data.</text>
</comment>
<dbReference type="InterPro" id="IPR006439">
    <property type="entry name" value="HAD-SF_hydro_IA"/>
</dbReference>
<dbReference type="InterPro" id="IPR036412">
    <property type="entry name" value="HAD-like_sf"/>
</dbReference>